<dbReference type="SMART" id="SM00419">
    <property type="entry name" value="HTH_CRP"/>
    <property type="match status" value="1"/>
</dbReference>
<dbReference type="SUPFAM" id="SSF46785">
    <property type="entry name" value="Winged helix' DNA-binding domain"/>
    <property type="match status" value="1"/>
</dbReference>
<dbReference type="GO" id="GO:0006355">
    <property type="term" value="P:regulation of DNA-templated transcription"/>
    <property type="evidence" value="ECO:0007669"/>
    <property type="project" value="InterPro"/>
</dbReference>
<dbReference type="PRINTS" id="PR00034">
    <property type="entry name" value="HTHCRP"/>
</dbReference>
<comment type="caution">
    <text evidence="2">The sequence shown here is derived from an EMBL/GenBank/DDBJ whole genome shotgun (WGS) entry which is preliminary data.</text>
</comment>
<dbReference type="AlphaFoldDB" id="A0A644YPB3"/>
<protein>
    <recommendedName>
        <fullName evidence="1">HTH crp-type domain-containing protein</fullName>
    </recommendedName>
</protein>
<gene>
    <name evidence="2" type="ORF">SDC9_76848</name>
</gene>
<dbReference type="EMBL" id="VSSQ01005750">
    <property type="protein sequence ID" value="MPM30300.1"/>
    <property type="molecule type" value="Genomic_DNA"/>
</dbReference>
<feature type="domain" description="HTH crp-type" evidence="1">
    <location>
        <begin position="22"/>
        <end position="89"/>
    </location>
</feature>
<dbReference type="InterPro" id="IPR012318">
    <property type="entry name" value="HTH_CRP"/>
</dbReference>
<evidence type="ECO:0000259" key="1">
    <source>
        <dbReference type="PROSITE" id="PS51063"/>
    </source>
</evidence>
<dbReference type="GO" id="GO:0003677">
    <property type="term" value="F:DNA binding"/>
    <property type="evidence" value="ECO:0007669"/>
    <property type="project" value="InterPro"/>
</dbReference>
<reference evidence="2" key="1">
    <citation type="submission" date="2019-08" db="EMBL/GenBank/DDBJ databases">
        <authorList>
            <person name="Kucharzyk K."/>
            <person name="Murdoch R.W."/>
            <person name="Higgins S."/>
            <person name="Loffler F."/>
        </authorList>
    </citation>
    <scope>NUCLEOTIDE SEQUENCE</scope>
</reference>
<sequence length="96" mass="10938">MMLYLNSKLEQYRLQLEMLSTKDVEKRICMYLAERARKTSSLSLSLTQEDIGNAIHLTKETVNRKLAILQQEGIVEVSGKKKIAILNLGLLKGRAF</sequence>
<dbReference type="InterPro" id="IPR036390">
    <property type="entry name" value="WH_DNA-bd_sf"/>
</dbReference>
<evidence type="ECO:0000313" key="2">
    <source>
        <dbReference type="EMBL" id="MPM30300.1"/>
    </source>
</evidence>
<dbReference type="Gene3D" id="1.10.10.10">
    <property type="entry name" value="Winged helix-like DNA-binding domain superfamily/Winged helix DNA-binding domain"/>
    <property type="match status" value="1"/>
</dbReference>
<name>A0A644YPB3_9ZZZZ</name>
<organism evidence="2">
    <name type="scientific">bioreactor metagenome</name>
    <dbReference type="NCBI Taxonomy" id="1076179"/>
    <lineage>
        <taxon>unclassified sequences</taxon>
        <taxon>metagenomes</taxon>
        <taxon>ecological metagenomes</taxon>
    </lineage>
</organism>
<accession>A0A644YPB3</accession>
<dbReference type="PROSITE" id="PS51063">
    <property type="entry name" value="HTH_CRP_2"/>
    <property type="match status" value="1"/>
</dbReference>
<proteinExistence type="predicted"/>
<dbReference type="Pfam" id="PF13545">
    <property type="entry name" value="HTH_Crp_2"/>
    <property type="match status" value="1"/>
</dbReference>
<dbReference type="InterPro" id="IPR036388">
    <property type="entry name" value="WH-like_DNA-bd_sf"/>
</dbReference>